<dbReference type="EMBL" id="LAVV01014026">
    <property type="protein sequence ID" value="KNZ45120.1"/>
    <property type="molecule type" value="Genomic_DNA"/>
</dbReference>
<sequence>MALAWQVPKIVPWCSREVLQLRRNYGEITQPTRIREPAQEWLKSWQVQNTQNKTQKLQAQHIRSRLPKTPPLPRIFHKPCNLGYFYLLPLQNMPCIISDPLLLFPWLPLSHTHSSDLLPFVQILLLLGTDHKSHKTNKLALKYSPVTSLVIFFQSKYWMNQMRRKEIRAKRLVFLFEKAQQKRVKEPMVILLVFRLSKAHRLQCLLKGSGIKRKEEISIIFTLCLKPGNLLKFCSYNQLLSFHVSTHLQPVVGLAVLFPVFSVWLIFRFSNRTAILTFLKLVKNPQNQRLSVQTPFYLHQEWKLAGNQRCGNPMGPGTGGRGRVVGWELREFLYLSIRLLDHKKRRGKIRESSLKNTKRHNIHGLFPGCKVFRSETKGYLTHWRRTLSYLLRQFFFPQSPRWLRNLEFNLHQCICLEIWCRMVCRSPRKCPRVAEIVQRMFFEGATHPGVVRTPGWVALSIRVGRMSKTLFLMWLTCFFFFHVSKINFLNVTIVHTATFLYVSVADTATMLHASVAETSIRPKTKATCTHCLHFGSGDLSCCRLAKLLHLLHSG</sequence>
<feature type="transmembrane region" description="Helical" evidence="1">
    <location>
        <begin position="470"/>
        <end position="488"/>
    </location>
</feature>
<proteinExistence type="predicted"/>
<evidence type="ECO:0000256" key="1">
    <source>
        <dbReference type="SAM" id="Phobius"/>
    </source>
</evidence>
<dbReference type="AlphaFoldDB" id="A0A0L6UBC4"/>
<dbReference type="Proteomes" id="UP000037035">
    <property type="component" value="Unassembled WGS sequence"/>
</dbReference>
<comment type="caution">
    <text evidence="2">The sequence shown here is derived from an EMBL/GenBank/DDBJ whole genome shotgun (WGS) entry which is preliminary data.</text>
</comment>
<accession>A0A0L6UBC4</accession>
<keyword evidence="1" id="KW-0812">Transmembrane</keyword>
<keyword evidence="1" id="KW-0472">Membrane</keyword>
<keyword evidence="3" id="KW-1185">Reference proteome</keyword>
<evidence type="ECO:0000313" key="3">
    <source>
        <dbReference type="Proteomes" id="UP000037035"/>
    </source>
</evidence>
<dbReference type="VEuPathDB" id="FungiDB:VP01_847g3"/>
<gene>
    <name evidence="2" type="ORF">VP01_847g3</name>
</gene>
<evidence type="ECO:0000313" key="2">
    <source>
        <dbReference type="EMBL" id="KNZ45120.1"/>
    </source>
</evidence>
<feature type="transmembrane region" description="Helical" evidence="1">
    <location>
        <begin position="248"/>
        <end position="267"/>
    </location>
</feature>
<keyword evidence="1" id="KW-1133">Transmembrane helix</keyword>
<reference evidence="2 3" key="1">
    <citation type="submission" date="2015-08" db="EMBL/GenBank/DDBJ databases">
        <title>Next Generation Sequencing and Analysis of the Genome of Puccinia sorghi L Schw, the Causal Agent of Maize Common Rust.</title>
        <authorList>
            <person name="Rochi L."/>
            <person name="Burguener G."/>
            <person name="Darino M."/>
            <person name="Turjanski A."/>
            <person name="Kreff E."/>
            <person name="Dieguez M.J."/>
            <person name="Sacco F."/>
        </authorList>
    </citation>
    <scope>NUCLEOTIDE SEQUENCE [LARGE SCALE GENOMIC DNA]</scope>
    <source>
        <strain evidence="2 3">RO10H11247</strain>
    </source>
</reference>
<protein>
    <submittedName>
        <fullName evidence="2">Uncharacterized protein</fullName>
    </submittedName>
</protein>
<name>A0A0L6UBC4_9BASI</name>
<organism evidence="2 3">
    <name type="scientific">Puccinia sorghi</name>
    <dbReference type="NCBI Taxonomy" id="27349"/>
    <lineage>
        <taxon>Eukaryota</taxon>
        <taxon>Fungi</taxon>
        <taxon>Dikarya</taxon>
        <taxon>Basidiomycota</taxon>
        <taxon>Pucciniomycotina</taxon>
        <taxon>Pucciniomycetes</taxon>
        <taxon>Pucciniales</taxon>
        <taxon>Pucciniaceae</taxon>
        <taxon>Puccinia</taxon>
    </lineage>
</organism>